<name>A0A3M2KTG7_9NOCA</name>
<evidence type="ECO:0000313" key="4">
    <source>
        <dbReference type="EMBL" id="RMI28937.1"/>
    </source>
</evidence>
<dbReference type="NCBIfam" id="TIGR00369">
    <property type="entry name" value="unchar_dom_1"/>
    <property type="match status" value="1"/>
</dbReference>
<feature type="domain" description="Thioesterase" evidence="3">
    <location>
        <begin position="92"/>
        <end position="169"/>
    </location>
</feature>
<dbReference type="AlphaFoldDB" id="A0A3M2KTG7"/>
<organism evidence="4 5">
    <name type="scientific">Nocardia stercoris</name>
    <dbReference type="NCBI Taxonomy" id="2483361"/>
    <lineage>
        <taxon>Bacteria</taxon>
        <taxon>Bacillati</taxon>
        <taxon>Actinomycetota</taxon>
        <taxon>Actinomycetes</taxon>
        <taxon>Mycobacteriales</taxon>
        <taxon>Nocardiaceae</taxon>
        <taxon>Nocardia</taxon>
    </lineage>
</organism>
<dbReference type="PANTHER" id="PTHR21660:SF1">
    <property type="entry name" value="ACYL-COENZYME A THIOESTERASE 13"/>
    <property type="match status" value="1"/>
</dbReference>
<accession>A0A3M2KTG7</accession>
<dbReference type="GO" id="GO:0047617">
    <property type="term" value="F:fatty acyl-CoA hydrolase activity"/>
    <property type="evidence" value="ECO:0007669"/>
    <property type="project" value="InterPro"/>
</dbReference>
<gene>
    <name evidence="4" type="ORF">EBN03_27750</name>
</gene>
<dbReference type="InterPro" id="IPR029069">
    <property type="entry name" value="HotDog_dom_sf"/>
</dbReference>
<evidence type="ECO:0000256" key="2">
    <source>
        <dbReference type="ARBA" id="ARBA00022801"/>
    </source>
</evidence>
<reference evidence="4 5" key="1">
    <citation type="submission" date="2018-10" db="EMBL/GenBank/DDBJ databases">
        <title>Isolation from cow dung.</title>
        <authorList>
            <person name="Ling L."/>
        </authorList>
    </citation>
    <scope>NUCLEOTIDE SEQUENCE [LARGE SCALE GENOMIC DNA]</scope>
    <source>
        <strain evidence="4 5">NEAU-LL90</strain>
    </source>
</reference>
<keyword evidence="2" id="KW-0378">Hydrolase</keyword>
<comment type="caution">
    <text evidence="4">The sequence shown here is derived from an EMBL/GenBank/DDBJ whole genome shotgun (WGS) entry which is preliminary data.</text>
</comment>
<protein>
    <submittedName>
        <fullName evidence="4">PaaI family thioesterase</fullName>
    </submittedName>
</protein>
<evidence type="ECO:0000259" key="3">
    <source>
        <dbReference type="Pfam" id="PF03061"/>
    </source>
</evidence>
<dbReference type="Gene3D" id="3.10.129.10">
    <property type="entry name" value="Hotdog Thioesterase"/>
    <property type="match status" value="1"/>
</dbReference>
<keyword evidence="5" id="KW-1185">Reference proteome</keyword>
<evidence type="ECO:0000313" key="5">
    <source>
        <dbReference type="Proteomes" id="UP000279275"/>
    </source>
</evidence>
<dbReference type="InterPro" id="IPR006683">
    <property type="entry name" value="Thioestr_dom"/>
</dbReference>
<proteinExistence type="inferred from homology"/>
<dbReference type="InterPro" id="IPR039298">
    <property type="entry name" value="ACOT13"/>
</dbReference>
<dbReference type="EMBL" id="RFFH01000017">
    <property type="protein sequence ID" value="RMI28937.1"/>
    <property type="molecule type" value="Genomic_DNA"/>
</dbReference>
<dbReference type="SUPFAM" id="SSF54637">
    <property type="entry name" value="Thioesterase/thiol ester dehydrase-isomerase"/>
    <property type="match status" value="1"/>
</dbReference>
<sequence>MTNRQQEIRVNHSAALSAETGVRLRSYAWDDPTIAANAAATMSGLEFLRSVAEGAVPPPPLMKTLDVRLESVEAGTVVFGFTPAEYHYNPIGSVHGGVSSSLLDSAAGCAVHSRLPLGTAYTSIDLSVRFLAPIRVDTGPVQCTGTVRHLGSRVALAEAALTSRSGKLLATATSSCLLFAVPGNRERAERG</sequence>
<dbReference type="OrthoDB" id="9813282at2"/>
<dbReference type="CDD" id="cd03443">
    <property type="entry name" value="PaaI_thioesterase"/>
    <property type="match status" value="1"/>
</dbReference>
<dbReference type="Pfam" id="PF03061">
    <property type="entry name" value="4HBT"/>
    <property type="match status" value="1"/>
</dbReference>
<comment type="similarity">
    <text evidence="1">Belongs to the thioesterase PaaI family.</text>
</comment>
<evidence type="ECO:0000256" key="1">
    <source>
        <dbReference type="ARBA" id="ARBA00008324"/>
    </source>
</evidence>
<dbReference type="InterPro" id="IPR003736">
    <property type="entry name" value="PAAI_dom"/>
</dbReference>
<dbReference type="Proteomes" id="UP000279275">
    <property type="component" value="Unassembled WGS sequence"/>
</dbReference>
<dbReference type="PANTHER" id="PTHR21660">
    <property type="entry name" value="THIOESTERASE SUPERFAMILY MEMBER-RELATED"/>
    <property type="match status" value="1"/>
</dbReference>